<dbReference type="Pfam" id="PF10517">
    <property type="entry name" value="DM13"/>
    <property type="match status" value="1"/>
</dbReference>
<dbReference type="EMBL" id="JAYGHX010000001">
    <property type="protein sequence ID" value="MEA5389908.1"/>
    <property type="molecule type" value="Genomic_DNA"/>
</dbReference>
<organism evidence="3 4">
    <name type="scientific">Cyanobium gracile UHCC 0139</name>
    <dbReference type="NCBI Taxonomy" id="3110308"/>
    <lineage>
        <taxon>Bacteria</taxon>
        <taxon>Bacillati</taxon>
        <taxon>Cyanobacteriota</taxon>
        <taxon>Cyanophyceae</taxon>
        <taxon>Synechococcales</taxon>
        <taxon>Prochlorococcaceae</taxon>
        <taxon>Cyanobium</taxon>
    </lineage>
</organism>
<dbReference type="PROSITE" id="PS51549">
    <property type="entry name" value="DM13"/>
    <property type="match status" value="1"/>
</dbReference>
<evidence type="ECO:0000259" key="2">
    <source>
        <dbReference type="PROSITE" id="PS51549"/>
    </source>
</evidence>
<name>A0ABU5RQ64_9CYAN</name>
<feature type="domain" description="DM13" evidence="2">
    <location>
        <begin position="58"/>
        <end position="169"/>
    </location>
</feature>
<dbReference type="InterPro" id="IPR019545">
    <property type="entry name" value="DM13_domain"/>
</dbReference>
<feature type="signal peptide" evidence="1">
    <location>
        <begin position="1"/>
        <end position="29"/>
    </location>
</feature>
<keyword evidence="4" id="KW-1185">Reference proteome</keyword>
<evidence type="ECO:0000313" key="3">
    <source>
        <dbReference type="EMBL" id="MEA5389908.1"/>
    </source>
</evidence>
<gene>
    <name evidence="3" type="ORF">VB738_01415</name>
</gene>
<reference evidence="3 4" key="1">
    <citation type="submission" date="2023-12" db="EMBL/GenBank/DDBJ databases">
        <title>Baltic Sea Cyanobacteria.</title>
        <authorList>
            <person name="Delbaje E."/>
            <person name="Fewer D.P."/>
            <person name="Shishido T.K."/>
        </authorList>
    </citation>
    <scope>NUCLEOTIDE SEQUENCE [LARGE SCALE GENOMIC DNA]</scope>
    <source>
        <strain evidence="3 4">UHCC 0139</strain>
    </source>
</reference>
<proteinExistence type="predicted"/>
<comment type="caution">
    <text evidence="3">The sequence shown here is derived from an EMBL/GenBank/DDBJ whole genome shotgun (WGS) entry which is preliminary data.</text>
</comment>
<protein>
    <submittedName>
        <fullName evidence="3">DM13 domain-containing protein</fullName>
    </submittedName>
</protein>
<sequence length="170" mass="17976">MSPLNGSLLRRSLVTVVAASALSTMALHAEPLSRPFSDRSTPAITAQMQPKGMAMTQGSFRKAEAPVSGGFSIHEKDGKTVLTLSGDFKTNDMAPDLKVIFSPSATPLAATKAPGFPLKPGSYTVLAKLQSSKGAQSYVIPASIDLKAQKSVLIWCQKFNATMAWAPLKP</sequence>
<accession>A0ABU5RQ64</accession>
<dbReference type="RefSeq" id="WP_323304034.1">
    <property type="nucleotide sequence ID" value="NZ_JAYGHX010000001.1"/>
</dbReference>
<feature type="chain" id="PRO_5045568572" evidence="1">
    <location>
        <begin position="30"/>
        <end position="170"/>
    </location>
</feature>
<keyword evidence="1" id="KW-0732">Signal</keyword>
<evidence type="ECO:0000313" key="4">
    <source>
        <dbReference type="Proteomes" id="UP001304461"/>
    </source>
</evidence>
<dbReference type="Proteomes" id="UP001304461">
    <property type="component" value="Unassembled WGS sequence"/>
</dbReference>
<evidence type="ECO:0000256" key="1">
    <source>
        <dbReference type="SAM" id="SignalP"/>
    </source>
</evidence>